<dbReference type="Pfam" id="PF13435">
    <property type="entry name" value="Cytochrome_C554"/>
    <property type="match status" value="2"/>
</dbReference>
<dbReference type="PANTHER" id="PTHR35038:SF8">
    <property type="entry name" value="C-TYPE POLYHEME CYTOCHROME OMCC"/>
    <property type="match status" value="1"/>
</dbReference>
<comment type="caution">
    <text evidence="6">The sequence shown here is derived from an EMBL/GenBank/DDBJ whole genome shotgun (WGS) entry which is preliminary data.</text>
</comment>
<dbReference type="RefSeq" id="WP_035014212.1">
    <property type="nucleotide sequence ID" value="NZ_ARZY01000012.1"/>
</dbReference>
<sequence>MWLKTLNKIILCGTFFLALYGKTFASENCVSCHKQVADNWLESDHAKAMDIATGKTVLGDFNNTTLEYFQQTVEFYKDNNKFKAKITDKSKTPAQVNEYQMDYVFGHYPLQQYLVDMPDGKKQVFPFTWDSRGKDEGGQRWYHIHSEEFIQEQDRLHWLQPLQNWNGMCADCHSDGLERNYDPVKNSFETEWDNINVGCVSCHTVEKNHGADNYQSAEQVKGSWKFAEDSKIAHWHSQDGTPRDNEFMDNCYACHALRSPLTDGITANNPFLDQFLPEFLVPPLYHADGQIKEEVYVHGSFKQSKMFEAGVNCIDCHDPHTYKIKSDTNGLCLQCHEANTYNVEQHHKHPIGSEGAECVSCHMPTNTYMGVDARRDHSFSIPRPHLSDRFDTPNACVQCHADDSDEKNNQWAAAQIKQWFGRDADTPNELLQYMQIHAGQPISLDKHLKLAANHNLDVMKRATLVRMLAYYFQQVSAKQLSPFINHSDALIRIAAAQVASLVPANERANLVSPLLADKLKAVRVAAAQALIDAKLDSKTFKLAFDEYNQFMQINSWRAEGRLNYANDLYRKGEVNQAIEEFKRTTEVEPYFAPAYVNLADIYRSMQQNHLVENVLKQGLTHNPQSADIHYSYALHLIRIKQYQQALKHAEMAYTNAFNPTQYLYTYTLLMDNLGQTNQALQKLWQHKGDLAINRELKDLALYMAQKLNNRMMYQRINAL</sequence>
<dbReference type="AlphaFoldDB" id="W7QC12"/>
<dbReference type="InterPro" id="IPR010177">
    <property type="entry name" value="Paired_CXXCH_1"/>
</dbReference>
<feature type="chain" id="PRO_5004898074" evidence="3">
    <location>
        <begin position="26"/>
        <end position="719"/>
    </location>
</feature>
<dbReference type="Gene3D" id="1.25.40.10">
    <property type="entry name" value="Tetratricopeptide repeat domain"/>
    <property type="match status" value="1"/>
</dbReference>
<dbReference type="Pfam" id="PF09699">
    <property type="entry name" value="Paired_CXXCH_1"/>
    <property type="match status" value="1"/>
</dbReference>
<reference evidence="6 7" key="1">
    <citation type="journal article" date="2014" name="Genome Announc.">
        <title>Draft Genome Sequence of the Agar-Degrading Bacterium Catenovulum sp. Strain DS-2, Isolated from Intestines of Haliotis diversicolor.</title>
        <authorList>
            <person name="Shan D."/>
            <person name="Li X."/>
            <person name="Gu Z."/>
            <person name="Wei G."/>
            <person name="Gao Z."/>
            <person name="Shao Z."/>
        </authorList>
    </citation>
    <scope>NUCLEOTIDE SEQUENCE [LARGE SCALE GENOMIC DNA]</scope>
    <source>
        <strain evidence="6 7">DS-2</strain>
    </source>
</reference>
<dbReference type="Gene3D" id="1.10.1130.10">
    <property type="entry name" value="Flavocytochrome C3, Chain A"/>
    <property type="match status" value="2"/>
</dbReference>
<feature type="signal peptide" evidence="3">
    <location>
        <begin position="1"/>
        <end position="25"/>
    </location>
</feature>
<dbReference type="PATRIC" id="fig|1328313.3.peg.1634"/>
<evidence type="ECO:0000259" key="4">
    <source>
        <dbReference type="Pfam" id="PF09699"/>
    </source>
</evidence>
<dbReference type="InterPro" id="IPR036280">
    <property type="entry name" value="Multihaem_cyt_sf"/>
</dbReference>
<evidence type="ECO:0000313" key="6">
    <source>
        <dbReference type="EMBL" id="EWH10399.1"/>
    </source>
</evidence>
<feature type="domain" description="Doubled CXXCH motif" evidence="4">
    <location>
        <begin position="309"/>
        <end position="338"/>
    </location>
</feature>
<dbReference type="OrthoDB" id="9814800at2"/>
<dbReference type="PROSITE" id="PS50005">
    <property type="entry name" value="TPR"/>
    <property type="match status" value="1"/>
</dbReference>
<feature type="repeat" description="TPR" evidence="2">
    <location>
        <begin position="558"/>
        <end position="591"/>
    </location>
</feature>
<proteinExistence type="predicted"/>
<evidence type="ECO:0000259" key="5">
    <source>
        <dbReference type="Pfam" id="PF13435"/>
    </source>
</evidence>
<protein>
    <submittedName>
        <fullName evidence="6">Uncharacterized protein</fullName>
    </submittedName>
</protein>
<gene>
    <name evidence="6" type="ORF">DS2_07998</name>
</gene>
<name>W7QC12_9ALTE</name>
<feature type="domain" description="Cytochrome c-552/4" evidence="5">
    <location>
        <begin position="164"/>
        <end position="204"/>
    </location>
</feature>
<dbReference type="InterPro" id="IPR051829">
    <property type="entry name" value="Multiheme_Cytochr_ET"/>
</dbReference>
<feature type="domain" description="Cytochrome c-552/4" evidence="5">
    <location>
        <begin position="29"/>
        <end position="55"/>
    </location>
</feature>
<dbReference type="EMBL" id="ARZY01000012">
    <property type="protein sequence ID" value="EWH10399.1"/>
    <property type="molecule type" value="Genomic_DNA"/>
</dbReference>
<evidence type="ECO:0000256" key="3">
    <source>
        <dbReference type="SAM" id="SignalP"/>
    </source>
</evidence>
<dbReference type="eggNOG" id="COG0457">
    <property type="taxonomic scope" value="Bacteria"/>
</dbReference>
<dbReference type="PANTHER" id="PTHR35038">
    <property type="entry name" value="DISSIMILATORY SULFITE REDUCTASE SIRA"/>
    <property type="match status" value="1"/>
</dbReference>
<dbReference type="STRING" id="1328313.DS2_07998"/>
<dbReference type="InterPro" id="IPR023155">
    <property type="entry name" value="Cyt_c-552/4"/>
</dbReference>
<keyword evidence="1 3" id="KW-0732">Signal</keyword>
<dbReference type="InterPro" id="IPR019734">
    <property type="entry name" value="TPR_rpt"/>
</dbReference>
<dbReference type="SUPFAM" id="SSF48695">
    <property type="entry name" value="Multiheme cytochromes"/>
    <property type="match status" value="1"/>
</dbReference>
<evidence type="ECO:0000256" key="1">
    <source>
        <dbReference type="ARBA" id="ARBA00022729"/>
    </source>
</evidence>
<accession>W7QC12</accession>
<organism evidence="6 7">
    <name type="scientific">Catenovulum agarivorans DS-2</name>
    <dbReference type="NCBI Taxonomy" id="1328313"/>
    <lineage>
        <taxon>Bacteria</taxon>
        <taxon>Pseudomonadati</taxon>
        <taxon>Pseudomonadota</taxon>
        <taxon>Gammaproteobacteria</taxon>
        <taxon>Alteromonadales</taxon>
        <taxon>Alteromonadaceae</taxon>
        <taxon>Catenovulum</taxon>
    </lineage>
</organism>
<dbReference type="SUPFAM" id="SSF48452">
    <property type="entry name" value="TPR-like"/>
    <property type="match status" value="1"/>
</dbReference>
<dbReference type="InterPro" id="IPR011990">
    <property type="entry name" value="TPR-like_helical_dom_sf"/>
</dbReference>
<keyword evidence="2" id="KW-0802">TPR repeat</keyword>
<evidence type="ECO:0000256" key="2">
    <source>
        <dbReference type="PROSITE-ProRule" id="PRU00339"/>
    </source>
</evidence>
<dbReference type="Proteomes" id="UP000019276">
    <property type="component" value="Unassembled WGS sequence"/>
</dbReference>
<keyword evidence="7" id="KW-1185">Reference proteome</keyword>
<evidence type="ECO:0000313" key="7">
    <source>
        <dbReference type="Proteomes" id="UP000019276"/>
    </source>
</evidence>